<dbReference type="PRINTS" id="PR00368">
    <property type="entry name" value="FADPNR"/>
</dbReference>
<organism evidence="2 3">
    <name type="scientific">Paenactinomyces guangxiensis</name>
    <dbReference type="NCBI Taxonomy" id="1490290"/>
    <lineage>
        <taxon>Bacteria</taxon>
        <taxon>Bacillati</taxon>
        <taxon>Bacillota</taxon>
        <taxon>Bacilli</taxon>
        <taxon>Bacillales</taxon>
        <taxon>Thermoactinomycetaceae</taxon>
        <taxon>Paenactinomyces</taxon>
    </lineage>
</organism>
<sequence>MKDVIIIGAGPCGISAAIELKKQGFQPLIIEKGCLVHSIYHYPLSMQFFSTPDKLEIGGVPFISINEKPTRHEALKYFRTVVRIHELDIHTYEEVTRVDRLTEGFQVITEGREGQKSYQTRYLILATGYYDTPNLINIQGEDLPHVHHYFHDSHPFADQEVVVIGGRNSAIDTALELQQAGARVTMVYRKTAFHSSVKAWVRPLIESAIEKGRIGMHWGSEVREIKRRSVVIEKEGEILEIPADTVFAMTGYRPNLQFIEQLGGEINPQTGAPVCSEAMETTVSGLYLAGVIATGHDSTKIFIENGRFHGHLIANDLKQKEKCKV</sequence>
<evidence type="ECO:0000313" key="3">
    <source>
        <dbReference type="Proteomes" id="UP000535491"/>
    </source>
</evidence>
<dbReference type="Proteomes" id="UP000535491">
    <property type="component" value="Unassembled WGS sequence"/>
</dbReference>
<dbReference type="SUPFAM" id="SSF51905">
    <property type="entry name" value="FAD/NAD(P)-binding domain"/>
    <property type="match status" value="1"/>
</dbReference>
<evidence type="ECO:0000256" key="1">
    <source>
        <dbReference type="ARBA" id="ARBA00023002"/>
    </source>
</evidence>
<dbReference type="RefSeq" id="WP_181753279.1">
    <property type="nucleotide sequence ID" value="NZ_JACEIQ010000017.1"/>
</dbReference>
<comment type="caution">
    <text evidence="2">The sequence shown here is derived from an EMBL/GenBank/DDBJ whole genome shotgun (WGS) entry which is preliminary data.</text>
</comment>
<proteinExistence type="predicted"/>
<dbReference type="InterPro" id="IPR051691">
    <property type="entry name" value="Metab_Enz_Cyan_OpOx_G3PDH"/>
</dbReference>
<name>A0A7W1WTC3_9BACL</name>
<keyword evidence="3" id="KW-1185">Reference proteome</keyword>
<reference evidence="2 3" key="1">
    <citation type="submission" date="2020-07" db="EMBL/GenBank/DDBJ databases">
        <authorList>
            <person name="Feng H."/>
        </authorList>
    </citation>
    <scope>NUCLEOTIDE SEQUENCE [LARGE SCALE GENOMIC DNA]</scope>
    <source>
        <strain evidence="3">s-10</strain>
    </source>
</reference>
<dbReference type="PANTHER" id="PTHR42949:SF3">
    <property type="entry name" value="ANAEROBIC GLYCEROL-3-PHOSPHATE DEHYDROGENASE SUBUNIT B"/>
    <property type="match status" value="1"/>
</dbReference>
<keyword evidence="1" id="KW-0560">Oxidoreductase</keyword>
<protein>
    <submittedName>
        <fullName evidence="2">YpdA family putative bacillithiol disulfide reductase</fullName>
    </submittedName>
</protein>
<dbReference type="Pfam" id="PF13738">
    <property type="entry name" value="Pyr_redox_3"/>
    <property type="match status" value="1"/>
</dbReference>
<dbReference type="EMBL" id="JACEIQ010000017">
    <property type="protein sequence ID" value="MBA4495629.1"/>
    <property type="molecule type" value="Genomic_DNA"/>
</dbReference>
<gene>
    <name evidence="2" type="primary">ypdA</name>
    <name evidence="2" type="ORF">H1191_15130</name>
</gene>
<evidence type="ECO:0000313" key="2">
    <source>
        <dbReference type="EMBL" id="MBA4495629.1"/>
    </source>
</evidence>
<accession>A0A7W1WTC3</accession>
<dbReference type="PRINTS" id="PR00469">
    <property type="entry name" value="PNDRDTASEII"/>
</dbReference>
<dbReference type="AlphaFoldDB" id="A0A7W1WTC3"/>
<dbReference type="InterPro" id="IPR023856">
    <property type="entry name" value="Bdr"/>
</dbReference>
<dbReference type="NCBIfam" id="TIGR04018">
    <property type="entry name" value="Bthiol_YpdA"/>
    <property type="match status" value="1"/>
</dbReference>
<dbReference type="InterPro" id="IPR036188">
    <property type="entry name" value="FAD/NAD-bd_sf"/>
</dbReference>
<dbReference type="PANTHER" id="PTHR42949">
    <property type="entry name" value="ANAEROBIC GLYCEROL-3-PHOSPHATE DEHYDROGENASE SUBUNIT B"/>
    <property type="match status" value="1"/>
</dbReference>
<dbReference type="Gene3D" id="3.50.50.60">
    <property type="entry name" value="FAD/NAD(P)-binding domain"/>
    <property type="match status" value="1"/>
</dbReference>
<dbReference type="GO" id="GO:0016491">
    <property type="term" value="F:oxidoreductase activity"/>
    <property type="evidence" value="ECO:0007669"/>
    <property type="project" value="UniProtKB-KW"/>
</dbReference>